<evidence type="ECO:0000313" key="3">
    <source>
        <dbReference type="Proteomes" id="UP000479000"/>
    </source>
</evidence>
<feature type="non-terminal residue" evidence="2">
    <location>
        <position position="1"/>
    </location>
</feature>
<keyword evidence="3" id="KW-1185">Reference proteome</keyword>
<organism evidence="2 3">
    <name type="scientific">Nesidiocoris tenuis</name>
    <dbReference type="NCBI Taxonomy" id="355587"/>
    <lineage>
        <taxon>Eukaryota</taxon>
        <taxon>Metazoa</taxon>
        <taxon>Ecdysozoa</taxon>
        <taxon>Arthropoda</taxon>
        <taxon>Hexapoda</taxon>
        <taxon>Insecta</taxon>
        <taxon>Pterygota</taxon>
        <taxon>Neoptera</taxon>
        <taxon>Paraneoptera</taxon>
        <taxon>Hemiptera</taxon>
        <taxon>Heteroptera</taxon>
        <taxon>Panheteroptera</taxon>
        <taxon>Cimicomorpha</taxon>
        <taxon>Miridae</taxon>
        <taxon>Dicyphina</taxon>
        <taxon>Nesidiocoris</taxon>
    </lineage>
</organism>
<reference evidence="2 3" key="1">
    <citation type="submission" date="2020-02" db="EMBL/GenBank/DDBJ databases">
        <authorList>
            <person name="Ferguson B K."/>
        </authorList>
    </citation>
    <scope>NUCLEOTIDE SEQUENCE [LARGE SCALE GENOMIC DNA]</scope>
</reference>
<evidence type="ECO:0000256" key="1">
    <source>
        <dbReference type="SAM" id="MobiDB-lite"/>
    </source>
</evidence>
<proteinExistence type="predicted"/>
<accession>A0A6H5GS95</accession>
<name>A0A6H5GS95_9HEMI</name>
<evidence type="ECO:0000313" key="2">
    <source>
        <dbReference type="EMBL" id="CAB0006263.1"/>
    </source>
</evidence>
<gene>
    <name evidence="2" type="ORF">NTEN_LOCUS11740</name>
</gene>
<feature type="region of interest" description="Disordered" evidence="1">
    <location>
        <begin position="1"/>
        <end position="36"/>
    </location>
</feature>
<sequence length="136" mass="15182">FPRDGHLRSAGVHRSHSARNRPRPAPVRRPIFGQRDLHDSRIRAAGLSAESHRGRLPGTGHPPDELAGRVLNLLRHPSSIRFDDCELPVTEGRPVESASLISEINLSLRNLKKVEPFVNDRRRILTLVQGVTSNSE</sequence>
<dbReference type="Proteomes" id="UP000479000">
    <property type="component" value="Unassembled WGS sequence"/>
</dbReference>
<dbReference type="EMBL" id="CADCXU010017495">
    <property type="protein sequence ID" value="CAB0006263.1"/>
    <property type="molecule type" value="Genomic_DNA"/>
</dbReference>
<dbReference type="AlphaFoldDB" id="A0A6H5GS95"/>
<feature type="compositionally biased region" description="Basic residues" evidence="1">
    <location>
        <begin position="11"/>
        <end position="22"/>
    </location>
</feature>
<protein>
    <submittedName>
        <fullName evidence="2">Uncharacterized protein</fullName>
    </submittedName>
</protein>